<gene>
    <name evidence="2" type="ORF">IPOD504_LOCUS15438</name>
</gene>
<dbReference type="EMBL" id="OW152819">
    <property type="protein sequence ID" value="CAH2073007.1"/>
    <property type="molecule type" value="Genomic_DNA"/>
</dbReference>
<accession>A0ABN8J1X2</accession>
<name>A0ABN8J1X2_9NEOP</name>
<organism evidence="2 3">
    <name type="scientific">Iphiclides podalirius</name>
    <name type="common">scarce swallowtail</name>
    <dbReference type="NCBI Taxonomy" id="110791"/>
    <lineage>
        <taxon>Eukaryota</taxon>
        <taxon>Metazoa</taxon>
        <taxon>Ecdysozoa</taxon>
        <taxon>Arthropoda</taxon>
        <taxon>Hexapoda</taxon>
        <taxon>Insecta</taxon>
        <taxon>Pterygota</taxon>
        <taxon>Neoptera</taxon>
        <taxon>Endopterygota</taxon>
        <taxon>Lepidoptera</taxon>
        <taxon>Glossata</taxon>
        <taxon>Ditrysia</taxon>
        <taxon>Papilionoidea</taxon>
        <taxon>Papilionidae</taxon>
        <taxon>Papilioninae</taxon>
        <taxon>Iphiclides</taxon>
    </lineage>
</organism>
<evidence type="ECO:0000313" key="3">
    <source>
        <dbReference type="Proteomes" id="UP000837857"/>
    </source>
</evidence>
<feature type="region of interest" description="Disordered" evidence="1">
    <location>
        <begin position="18"/>
        <end position="40"/>
    </location>
</feature>
<evidence type="ECO:0000256" key="1">
    <source>
        <dbReference type="SAM" id="MobiDB-lite"/>
    </source>
</evidence>
<evidence type="ECO:0000313" key="2">
    <source>
        <dbReference type="EMBL" id="CAH2073007.1"/>
    </source>
</evidence>
<proteinExistence type="predicted"/>
<reference evidence="2" key="1">
    <citation type="submission" date="2022-03" db="EMBL/GenBank/DDBJ databases">
        <authorList>
            <person name="Martin H S."/>
        </authorList>
    </citation>
    <scope>NUCLEOTIDE SEQUENCE</scope>
</reference>
<dbReference type="Proteomes" id="UP000837857">
    <property type="component" value="Chromosome 7"/>
</dbReference>
<keyword evidence="3" id="KW-1185">Reference proteome</keyword>
<feature type="non-terminal residue" evidence="2">
    <location>
        <position position="1"/>
    </location>
</feature>
<protein>
    <submittedName>
        <fullName evidence="2">Uncharacterized protein</fullName>
    </submittedName>
</protein>
<sequence>MPSPLELKVQVGLSGIDLPLTTDDGDVTPTPSPSPGHPSKDVWTLSDVQLIMGMPSGIYLDALNRRHNETSTVHELVAHSCRLEPSPLPLHAGDHASYEFGKIRKIIILMAEDHPVENYNMSQNKFSTSAVMGISVYRPYLPLISRGPPNARSLGAKRSR</sequence>